<feature type="domain" description="Four-carbon acid sugar kinase nucleotide binding" evidence="9">
    <location>
        <begin position="266"/>
        <end position="440"/>
    </location>
</feature>
<feature type="compositionally biased region" description="Low complexity" evidence="7">
    <location>
        <begin position="301"/>
        <end position="311"/>
    </location>
</feature>
<evidence type="ECO:0000256" key="3">
    <source>
        <dbReference type="ARBA" id="ARBA00022741"/>
    </source>
</evidence>
<evidence type="ECO:0000313" key="10">
    <source>
        <dbReference type="EMBL" id="MBU7600830.1"/>
    </source>
</evidence>
<keyword evidence="6" id="KW-0119">Carbohydrate metabolism</keyword>
<evidence type="ECO:0000256" key="2">
    <source>
        <dbReference type="ARBA" id="ARBA00022679"/>
    </source>
</evidence>
<dbReference type="Pfam" id="PF17042">
    <property type="entry name" value="NBD_C"/>
    <property type="match status" value="1"/>
</dbReference>
<dbReference type="Gene3D" id="3.40.980.20">
    <property type="entry name" value="Four-carbon acid sugar kinase, nucleotide binding domain"/>
    <property type="match status" value="1"/>
</dbReference>
<evidence type="ECO:0000259" key="9">
    <source>
        <dbReference type="Pfam" id="PF17042"/>
    </source>
</evidence>
<feature type="region of interest" description="Disordered" evidence="7">
    <location>
        <begin position="33"/>
        <end position="84"/>
    </location>
</feature>
<reference evidence="10" key="1">
    <citation type="submission" date="2021-06" db="EMBL/GenBank/DDBJ databases">
        <title>Sequencing of actinobacteria type strains.</title>
        <authorList>
            <person name="Nguyen G.-S."/>
            <person name="Wentzel A."/>
        </authorList>
    </citation>
    <scope>NUCLEOTIDE SEQUENCE</scope>
    <source>
        <strain evidence="10">P38-E01</strain>
    </source>
</reference>
<proteinExistence type="inferred from homology"/>
<name>A0A949N469_9ACTN</name>
<keyword evidence="11" id="KW-1185">Reference proteome</keyword>
<feature type="region of interest" description="Disordered" evidence="7">
    <location>
        <begin position="285"/>
        <end position="311"/>
    </location>
</feature>
<dbReference type="InterPro" id="IPR037051">
    <property type="entry name" value="4-carb_acid_sugar_kinase_N_sf"/>
</dbReference>
<dbReference type="InterPro" id="IPR031475">
    <property type="entry name" value="NBD_C"/>
</dbReference>
<dbReference type="InterPro" id="IPR010737">
    <property type="entry name" value="4-carb_acid_sugar_kinase_N"/>
</dbReference>
<dbReference type="Pfam" id="PF07005">
    <property type="entry name" value="SBD_N"/>
    <property type="match status" value="1"/>
</dbReference>
<dbReference type="GO" id="GO:0005524">
    <property type="term" value="F:ATP binding"/>
    <property type="evidence" value="ECO:0007669"/>
    <property type="project" value="UniProtKB-KW"/>
</dbReference>
<keyword evidence="2" id="KW-0808">Transferase</keyword>
<evidence type="ECO:0000256" key="1">
    <source>
        <dbReference type="ARBA" id="ARBA00005715"/>
    </source>
</evidence>
<organism evidence="10 11">
    <name type="scientific">Streptomyces tardus</name>
    <dbReference type="NCBI Taxonomy" id="2780544"/>
    <lineage>
        <taxon>Bacteria</taxon>
        <taxon>Bacillati</taxon>
        <taxon>Actinomycetota</taxon>
        <taxon>Actinomycetes</taxon>
        <taxon>Kitasatosporales</taxon>
        <taxon>Streptomycetaceae</taxon>
        <taxon>Streptomyces</taxon>
    </lineage>
</organism>
<evidence type="ECO:0000259" key="8">
    <source>
        <dbReference type="Pfam" id="PF07005"/>
    </source>
</evidence>
<comment type="caution">
    <text evidence="10">The sequence shown here is derived from an EMBL/GenBank/DDBJ whole genome shotgun (WGS) entry which is preliminary data.</text>
</comment>
<keyword evidence="4" id="KW-0418">Kinase</keyword>
<dbReference type="Gene3D" id="3.40.50.10840">
    <property type="entry name" value="Putative sugar-binding, N-terminal domain"/>
    <property type="match status" value="1"/>
</dbReference>
<feature type="compositionally biased region" description="Basic and acidic residues" evidence="7">
    <location>
        <begin position="69"/>
        <end position="84"/>
    </location>
</feature>
<dbReference type="InterPro" id="IPR042213">
    <property type="entry name" value="NBD_C_sf"/>
</dbReference>
<evidence type="ECO:0000256" key="7">
    <source>
        <dbReference type="SAM" id="MobiDB-lite"/>
    </source>
</evidence>
<comment type="similarity">
    <text evidence="1">Belongs to the four-carbon acid sugar kinase family.</text>
</comment>
<feature type="domain" description="Four-carbon acid sugar kinase N-terminal" evidence="8">
    <location>
        <begin position="6"/>
        <end position="237"/>
    </location>
</feature>
<protein>
    <recommendedName>
        <fullName evidence="12">Four-carbon acid sugar kinase family protein</fullName>
    </recommendedName>
</protein>
<dbReference type="AlphaFoldDB" id="A0A949N469"/>
<sequence length="457" mass="46418">MSGRVLVVADDLTGANDTGVQFARAGWQTVLRLPGASGHPGSGPDPTRHDPTREDTARGATAVSTDARALGHEEARRATSAAAEHEGLAADDRLYLKVDSTLRGSVAGQLAGALDARRAAFPDALVVLCPAYPAMHRTVVRGRLLVRGSPVSESPAGRDPVTPVTRDALTELVPGAVGLGTFPTAAQWAAALDEAGRRAPVVAVDACTDEELARLAEAVDLLGPRAVPAGSAGLAAPLAERWARSADGTAAPRRAADSPPYARRPLVLVSSHHAVAREQVAALTSGEVAPNGSPYAETPYGGPADAPHGADAPPDGAVTVVHTDADELPEDIARPLPADGGAVVLLSPEERTDSLPGSRLATALARRAAHALTLPDHGFDAVVLVGGDGAAAFLAAVGARGVAVHGLVAEGVPHGHIAGGPLHGLPVVTKAGGFGDRTTLSLLLRALRTPTDSENPR</sequence>
<dbReference type="GO" id="GO:0016301">
    <property type="term" value="F:kinase activity"/>
    <property type="evidence" value="ECO:0007669"/>
    <property type="project" value="UniProtKB-KW"/>
</dbReference>
<dbReference type="SUPFAM" id="SSF142764">
    <property type="entry name" value="YgbK-like"/>
    <property type="match status" value="1"/>
</dbReference>
<accession>A0A949N469</accession>
<evidence type="ECO:0000256" key="5">
    <source>
        <dbReference type="ARBA" id="ARBA00022840"/>
    </source>
</evidence>
<keyword evidence="5" id="KW-0067">ATP-binding</keyword>
<dbReference type="RefSeq" id="WP_211040411.1">
    <property type="nucleotide sequence ID" value="NZ_JAELVF020000004.1"/>
</dbReference>
<keyword evidence="3" id="KW-0547">Nucleotide-binding</keyword>
<dbReference type="Proteomes" id="UP000694501">
    <property type="component" value="Unassembled WGS sequence"/>
</dbReference>
<evidence type="ECO:0000256" key="6">
    <source>
        <dbReference type="ARBA" id="ARBA00023277"/>
    </source>
</evidence>
<evidence type="ECO:0000256" key="4">
    <source>
        <dbReference type="ARBA" id="ARBA00022777"/>
    </source>
</evidence>
<evidence type="ECO:0000313" key="11">
    <source>
        <dbReference type="Proteomes" id="UP000694501"/>
    </source>
</evidence>
<gene>
    <name evidence="10" type="ORF">JGS22_025215</name>
</gene>
<feature type="compositionally biased region" description="Basic and acidic residues" evidence="7">
    <location>
        <begin position="46"/>
        <end position="57"/>
    </location>
</feature>
<dbReference type="EMBL" id="JAELVF020000004">
    <property type="protein sequence ID" value="MBU7600830.1"/>
    <property type="molecule type" value="Genomic_DNA"/>
</dbReference>
<evidence type="ECO:0008006" key="12">
    <source>
        <dbReference type="Google" id="ProtNLM"/>
    </source>
</evidence>